<feature type="non-terminal residue" evidence="4">
    <location>
        <position position="1"/>
    </location>
</feature>
<dbReference type="Pfam" id="PF12796">
    <property type="entry name" value="Ank_2"/>
    <property type="match status" value="1"/>
</dbReference>
<evidence type="ECO:0000313" key="5">
    <source>
        <dbReference type="Proteomes" id="UP000815325"/>
    </source>
</evidence>
<dbReference type="Gene3D" id="1.25.40.20">
    <property type="entry name" value="Ankyrin repeat-containing domain"/>
    <property type="match status" value="1"/>
</dbReference>
<dbReference type="Proteomes" id="UP000815325">
    <property type="component" value="Unassembled WGS sequence"/>
</dbReference>
<dbReference type="PANTHER" id="PTHR24171:SF9">
    <property type="entry name" value="ANKYRIN REPEAT DOMAIN-CONTAINING PROTEIN 39"/>
    <property type="match status" value="1"/>
</dbReference>
<organism evidence="4 5">
    <name type="scientific">Dunaliella salina</name>
    <name type="common">Green alga</name>
    <name type="synonym">Protococcus salinus</name>
    <dbReference type="NCBI Taxonomy" id="3046"/>
    <lineage>
        <taxon>Eukaryota</taxon>
        <taxon>Viridiplantae</taxon>
        <taxon>Chlorophyta</taxon>
        <taxon>core chlorophytes</taxon>
        <taxon>Chlorophyceae</taxon>
        <taxon>CS clade</taxon>
        <taxon>Chlamydomonadales</taxon>
        <taxon>Dunaliellaceae</taxon>
        <taxon>Dunaliella</taxon>
    </lineage>
</organism>
<evidence type="ECO:0000256" key="1">
    <source>
        <dbReference type="ARBA" id="ARBA00022737"/>
    </source>
</evidence>
<reference evidence="4" key="1">
    <citation type="submission" date="2017-08" db="EMBL/GenBank/DDBJ databases">
        <authorList>
            <person name="Polle J.E."/>
            <person name="Barry K."/>
            <person name="Cushman J."/>
            <person name="Schmutz J."/>
            <person name="Tran D."/>
            <person name="Hathwaick L.T."/>
            <person name="Yim W.C."/>
            <person name="Jenkins J."/>
            <person name="Mckie-Krisberg Z.M."/>
            <person name="Prochnik S."/>
            <person name="Lindquist E."/>
            <person name="Dockter R.B."/>
            <person name="Adam C."/>
            <person name="Molina H."/>
            <person name="Bunkerborg J."/>
            <person name="Jin E."/>
            <person name="Buchheim M."/>
            <person name="Magnuson J."/>
        </authorList>
    </citation>
    <scope>NUCLEOTIDE SEQUENCE</scope>
    <source>
        <strain evidence="4">CCAP 19/18</strain>
    </source>
</reference>
<gene>
    <name evidence="4" type="ORF">DUNSADRAFT_3113</name>
</gene>
<keyword evidence="5" id="KW-1185">Reference proteome</keyword>
<name>A0ABQ7FVL6_DUNSA</name>
<evidence type="ECO:0000313" key="4">
    <source>
        <dbReference type="EMBL" id="KAF5826428.1"/>
    </source>
</evidence>
<dbReference type="PROSITE" id="PS50297">
    <property type="entry name" value="ANK_REP_REGION"/>
    <property type="match status" value="2"/>
</dbReference>
<protein>
    <submittedName>
        <fullName evidence="4">Ankyrin repeat-containing domain protein</fullName>
    </submittedName>
</protein>
<sequence>NWKTPLVAATKEGHLDAVRLLLDKGAAIDEAEEDGWTPLCWASSRGHLEIAKLLVDRGADVSKAASVSLSCEVSLSLKMSSVEPHLLKL</sequence>
<dbReference type="PANTHER" id="PTHR24171">
    <property type="entry name" value="ANKYRIN REPEAT DOMAIN-CONTAINING PROTEIN 39-RELATED"/>
    <property type="match status" value="1"/>
</dbReference>
<dbReference type="SMART" id="SM00248">
    <property type="entry name" value="ANK"/>
    <property type="match status" value="2"/>
</dbReference>
<evidence type="ECO:0000256" key="2">
    <source>
        <dbReference type="ARBA" id="ARBA00023043"/>
    </source>
</evidence>
<dbReference type="SUPFAM" id="SSF48403">
    <property type="entry name" value="Ankyrin repeat"/>
    <property type="match status" value="1"/>
</dbReference>
<proteinExistence type="predicted"/>
<dbReference type="InterPro" id="IPR036770">
    <property type="entry name" value="Ankyrin_rpt-contain_sf"/>
</dbReference>
<feature type="repeat" description="ANK" evidence="3">
    <location>
        <begin position="34"/>
        <end position="66"/>
    </location>
</feature>
<accession>A0ABQ7FVL6</accession>
<evidence type="ECO:0000256" key="3">
    <source>
        <dbReference type="PROSITE-ProRule" id="PRU00023"/>
    </source>
</evidence>
<keyword evidence="1" id="KW-0677">Repeat</keyword>
<keyword evidence="2 3" id="KW-0040">ANK repeat</keyword>
<dbReference type="EMBL" id="MU070934">
    <property type="protein sequence ID" value="KAF5826428.1"/>
    <property type="molecule type" value="Genomic_DNA"/>
</dbReference>
<dbReference type="InterPro" id="IPR002110">
    <property type="entry name" value="Ankyrin_rpt"/>
</dbReference>
<feature type="repeat" description="ANK" evidence="3">
    <location>
        <begin position="1"/>
        <end position="33"/>
    </location>
</feature>
<dbReference type="PROSITE" id="PS50088">
    <property type="entry name" value="ANK_REPEAT"/>
    <property type="match status" value="2"/>
</dbReference>
<comment type="caution">
    <text evidence="4">The sequence shown here is derived from an EMBL/GenBank/DDBJ whole genome shotgun (WGS) entry which is preliminary data.</text>
</comment>